<dbReference type="Gene3D" id="1.20.1050.10">
    <property type="match status" value="1"/>
</dbReference>
<feature type="domain" description="Mitochondrial outer membrane transport complex Sam37/metaxin N-terminal" evidence="9">
    <location>
        <begin position="91"/>
        <end position="128"/>
    </location>
</feature>
<evidence type="ECO:0000256" key="7">
    <source>
        <dbReference type="ARBA" id="ARBA00023136"/>
    </source>
</evidence>
<evidence type="ECO:0000256" key="1">
    <source>
        <dbReference type="ARBA" id="ARBA00004294"/>
    </source>
</evidence>
<evidence type="ECO:0000259" key="9">
    <source>
        <dbReference type="Pfam" id="PF10568"/>
    </source>
</evidence>
<name>A0A834IQ55_RHYFE</name>
<evidence type="ECO:0000256" key="2">
    <source>
        <dbReference type="ARBA" id="ARBA00009170"/>
    </source>
</evidence>
<dbReference type="PANTHER" id="PTHR12289">
    <property type="entry name" value="METAXIN RELATED"/>
    <property type="match status" value="1"/>
</dbReference>
<dbReference type="PANTHER" id="PTHR12289:SF41">
    <property type="entry name" value="FAILED AXON CONNECTIONS-RELATED"/>
    <property type="match status" value="1"/>
</dbReference>
<comment type="similarity">
    <text evidence="2">Belongs to the metaxin family.</text>
</comment>
<gene>
    <name evidence="11" type="ORF">GWI33_011423</name>
</gene>
<comment type="caution">
    <text evidence="11">The sequence shown here is derived from an EMBL/GenBank/DDBJ whole genome shotgun (WGS) entry which is preliminary data.</text>
</comment>
<feature type="domain" description="Metaxin glutathione S-transferase" evidence="10">
    <location>
        <begin position="157"/>
        <end position="220"/>
    </location>
</feature>
<dbReference type="Proteomes" id="UP000625711">
    <property type="component" value="Unassembled WGS sequence"/>
</dbReference>
<proteinExistence type="inferred from homology"/>
<keyword evidence="4" id="KW-1000">Mitochondrion outer membrane</keyword>
<dbReference type="InterPro" id="IPR033468">
    <property type="entry name" value="Metaxin_GST"/>
</dbReference>
<keyword evidence="8" id="KW-0812">Transmembrane</keyword>
<evidence type="ECO:0000259" key="10">
    <source>
        <dbReference type="Pfam" id="PF17171"/>
    </source>
</evidence>
<reference evidence="11" key="1">
    <citation type="submission" date="2020-08" db="EMBL/GenBank/DDBJ databases">
        <title>Genome sequencing and assembly of the red palm weevil Rhynchophorus ferrugineus.</title>
        <authorList>
            <person name="Dias G.B."/>
            <person name="Bergman C.M."/>
            <person name="Manee M."/>
        </authorList>
    </citation>
    <scope>NUCLEOTIDE SEQUENCE</scope>
    <source>
        <strain evidence="11">AA-2017</strain>
        <tissue evidence="11">Whole larva</tissue>
    </source>
</reference>
<dbReference type="InterPro" id="IPR019564">
    <property type="entry name" value="Sam37/metaxin_N"/>
</dbReference>
<keyword evidence="6" id="KW-0496">Mitochondrion</keyword>
<comment type="subcellular location">
    <subcellularLocation>
        <location evidence="1">Mitochondrion outer membrane</location>
    </subcellularLocation>
</comment>
<evidence type="ECO:0008006" key="13">
    <source>
        <dbReference type="Google" id="ProtNLM"/>
    </source>
</evidence>
<feature type="transmembrane region" description="Helical" evidence="8">
    <location>
        <begin position="248"/>
        <end position="269"/>
    </location>
</feature>
<dbReference type="Pfam" id="PF17171">
    <property type="entry name" value="GST_C_6"/>
    <property type="match status" value="1"/>
</dbReference>
<sequence length="279" mass="31713">MSATEKFQLYVYDGDFGLPSVNVECLQTLLLTTIAKVPVQVKTLNTIKNCTLYSAPCFVHKNISFKSFTDTVLYLKTLNYDLDRQLNAKQKILEFVAWIDQRNCNEFTRIWYCKALPMPFNIIHTNKFKEKATNLIESLYPNDSDIEVIKDYLATVATECLSSLSTRLGSLNYFFGNSPSTLDITIYSYLAPLMKLPFPSNSISNLAAMWPNLVAFVKRIDTKYFPNLPKESKYIKKEETNKPNDDEVSYVAISILTFSAMSLVLGFAISKGFISSSMF</sequence>
<evidence type="ECO:0000256" key="4">
    <source>
        <dbReference type="ARBA" id="ARBA00022787"/>
    </source>
</evidence>
<dbReference type="AlphaFoldDB" id="A0A834IQ55"/>
<organism evidence="11 12">
    <name type="scientific">Rhynchophorus ferrugineus</name>
    <name type="common">Red palm weevil</name>
    <name type="synonym">Curculio ferrugineus</name>
    <dbReference type="NCBI Taxonomy" id="354439"/>
    <lineage>
        <taxon>Eukaryota</taxon>
        <taxon>Metazoa</taxon>
        <taxon>Ecdysozoa</taxon>
        <taxon>Arthropoda</taxon>
        <taxon>Hexapoda</taxon>
        <taxon>Insecta</taxon>
        <taxon>Pterygota</taxon>
        <taxon>Neoptera</taxon>
        <taxon>Endopterygota</taxon>
        <taxon>Coleoptera</taxon>
        <taxon>Polyphaga</taxon>
        <taxon>Cucujiformia</taxon>
        <taxon>Curculionidae</taxon>
        <taxon>Dryophthorinae</taxon>
        <taxon>Rhynchophorus</taxon>
    </lineage>
</organism>
<dbReference type="InterPro" id="IPR050931">
    <property type="entry name" value="Mito_Protein_Transport_Metaxin"/>
</dbReference>
<dbReference type="EMBL" id="JAACXV010000058">
    <property type="protein sequence ID" value="KAF7285294.1"/>
    <property type="molecule type" value="Genomic_DNA"/>
</dbReference>
<dbReference type="OrthoDB" id="5835136at2759"/>
<dbReference type="GO" id="GO:0015031">
    <property type="term" value="P:protein transport"/>
    <property type="evidence" value="ECO:0007669"/>
    <property type="project" value="UniProtKB-KW"/>
</dbReference>
<evidence type="ECO:0000256" key="8">
    <source>
        <dbReference type="SAM" id="Phobius"/>
    </source>
</evidence>
<dbReference type="GO" id="GO:0001401">
    <property type="term" value="C:SAM complex"/>
    <property type="evidence" value="ECO:0007669"/>
    <property type="project" value="InterPro"/>
</dbReference>
<keyword evidence="7 8" id="KW-0472">Membrane</keyword>
<dbReference type="GO" id="GO:0007005">
    <property type="term" value="P:mitochondrion organization"/>
    <property type="evidence" value="ECO:0007669"/>
    <property type="project" value="TreeGrafter"/>
</dbReference>
<evidence type="ECO:0000256" key="5">
    <source>
        <dbReference type="ARBA" id="ARBA00022927"/>
    </source>
</evidence>
<dbReference type="Pfam" id="PF10568">
    <property type="entry name" value="Tom37"/>
    <property type="match status" value="1"/>
</dbReference>
<accession>A0A834IQ55</accession>
<evidence type="ECO:0000256" key="6">
    <source>
        <dbReference type="ARBA" id="ARBA00023128"/>
    </source>
</evidence>
<keyword evidence="8" id="KW-1133">Transmembrane helix</keyword>
<keyword evidence="5" id="KW-0653">Protein transport</keyword>
<dbReference type="SUPFAM" id="SSF47616">
    <property type="entry name" value="GST C-terminal domain-like"/>
    <property type="match status" value="1"/>
</dbReference>
<keyword evidence="3" id="KW-0813">Transport</keyword>
<evidence type="ECO:0000313" key="11">
    <source>
        <dbReference type="EMBL" id="KAF7285294.1"/>
    </source>
</evidence>
<evidence type="ECO:0000256" key="3">
    <source>
        <dbReference type="ARBA" id="ARBA00022448"/>
    </source>
</evidence>
<evidence type="ECO:0000313" key="12">
    <source>
        <dbReference type="Proteomes" id="UP000625711"/>
    </source>
</evidence>
<protein>
    <recommendedName>
        <fullName evidence="13">Metaxin-1</fullName>
    </recommendedName>
</protein>
<keyword evidence="12" id="KW-1185">Reference proteome</keyword>
<dbReference type="InterPro" id="IPR036282">
    <property type="entry name" value="Glutathione-S-Trfase_C_sf"/>
</dbReference>